<reference evidence="17" key="2">
    <citation type="submission" date="2025-08" db="UniProtKB">
        <authorList>
            <consortium name="Ensembl"/>
        </authorList>
    </citation>
    <scope>IDENTIFICATION</scope>
</reference>
<dbReference type="FunFam" id="1.20.1070.10:FF:000042">
    <property type="entry name" value="Taste receptor type 2 member 7"/>
    <property type="match status" value="1"/>
</dbReference>
<dbReference type="SUPFAM" id="SSF81321">
    <property type="entry name" value="Family A G protein-coupled receptor-like"/>
    <property type="match status" value="1"/>
</dbReference>
<name>A0A4X2L2M7_VOMUR</name>
<evidence type="ECO:0000256" key="2">
    <source>
        <dbReference type="ARBA" id="ARBA00007376"/>
    </source>
</evidence>
<evidence type="ECO:0000256" key="15">
    <source>
        <dbReference type="SAM" id="Phobius"/>
    </source>
</evidence>
<evidence type="ECO:0000259" key="16">
    <source>
        <dbReference type="PROSITE" id="PS50262"/>
    </source>
</evidence>
<dbReference type="STRING" id="29139.ENSVURP00010018949"/>
<keyword evidence="6 15" id="KW-1133">Transmembrane helix</keyword>
<dbReference type="PANTHER" id="PTHR11394:SF49">
    <property type="entry name" value="TASTE RECEPTOR TYPE 2 MEMBER 3"/>
    <property type="match status" value="1"/>
</dbReference>
<evidence type="ECO:0000256" key="3">
    <source>
        <dbReference type="ARBA" id="ARBA00022480"/>
    </source>
</evidence>
<evidence type="ECO:0000256" key="9">
    <source>
        <dbReference type="ARBA" id="ARBA00023170"/>
    </source>
</evidence>
<keyword evidence="5 14" id="KW-0812">Transmembrane</keyword>
<keyword evidence="11 14" id="KW-0807">Transducer</keyword>
<feature type="transmembrane region" description="Helical" evidence="15">
    <location>
        <begin position="83"/>
        <end position="108"/>
    </location>
</feature>
<dbReference type="OMA" id="LKFTIMW"/>
<evidence type="ECO:0000256" key="6">
    <source>
        <dbReference type="ARBA" id="ARBA00022989"/>
    </source>
</evidence>
<dbReference type="Proteomes" id="UP000314987">
    <property type="component" value="Unassembled WGS sequence"/>
</dbReference>
<evidence type="ECO:0000256" key="13">
    <source>
        <dbReference type="RuleBase" id="RU004423"/>
    </source>
</evidence>
<organism evidence="17 18">
    <name type="scientific">Vombatus ursinus</name>
    <name type="common">Common wombat</name>
    <dbReference type="NCBI Taxonomy" id="29139"/>
    <lineage>
        <taxon>Eukaryota</taxon>
        <taxon>Metazoa</taxon>
        <taxon>Chordata</taxon>
        <taxon>Craniata</taxon>
        <taxon>Vertebrata</taxon>
        <taxon>Euteleostomi</taxon>
        <taxon>Mammalia</taxon>
        <taxon>Metatheria</taxon>
        <taxon>Diprotodontia</taxon>
        <taxon>Vombatidae</taxon>
        <taxon>Vombatus</taxon>
    </lineage>
</organism>
<dbReference type="Gene3D" id="1.20.1070.10">
    <property type="entry name" value="Rhodopsin 7-helix transmembrane proteins"/>
    <property type="match status" value="1"/>
</dbReference>
<keyword evidence="10" id="KW-0325">Glycoprotein</keyword>
<feature type="transmembrane region" description="Helical" evidence="15">
    <location>
        <begin position="181"/>
        <end position="204"/>
    </location>
</feature>
<reference evidence="17" key="3">
    <citation type="submission" date="2025-09" db="UniProtKB">
        <authorList>
            <consortium name="Ensembl"/>
        </authorList>
    </citation>
    <scope>IDENTIFICATION</scope>
</reference>
<evidence type="ECO:0000256" key="8">
    <source>
        <dbReference type="ARBA" id="ARBA00023136"/>
    </source>
</evidence>
<feature type="domain" description="G-protein coupled receptors family 1 profile" evidence="16">
    <location>
        <begin position="25"/>
        <end position="252"/>
    </location>
</feature>
<reference evidence="18" key="1">
    <citation type="submission" date="2018-12" db="EMBL/GenBank/DDBJ databases">
        <authorList>
            <person name="Yazar S."/>
        </authorList>
    </citation>
    <scope>NUCLEOTIDE SEQUENCE [LARGE SCALE GENOMIC DNA]</scope>
</reference>
<feature type="transmembrane region" description="Helical" evidence="15">
    <location>
        <begin position="263"/>
        <end position="285"/>
    </location>
</feature>
<dbReference type="Ensembl" id="ENSVURT00010021548.1">
    <property type="protein sequence ID" value="ENSVURP00010018949.1"/>
    <property type="gene ID" value="ENSVURG00010014431.1"/>
</dbReference>
<keyword evidence="4 14" id="KW-0716">Sensory transduction</keyword>
<gene>
    <name evidence="17" type="primary">LOC114028106</name>
</gene>
<dbReference type="GO" id="GO:0016020">
    <property type="term" value="C:membrane"/>
    <property type="evidence" value="ECO:0007669"/>
    <property type="project" value="UniProtKB-SubCell"/>
</dbReference>
<keyword evidence="7 14" id="KW-0297">G-protein coupled receptor</keyword>
<evidence type="ECO:0000256" key="14">
    <source>
        <dbReference type="RuleBase" id="RU004424"/>
    </source>
</evidence>
<accession>A0A4X2L2M7</accession>
<keyword evidence="8 14" id="KW-0472">Membrane</keyword>
<keyword evidence="3 14" id="KW-0919">Taste</keyword>
<proteinExistence type="inferred from homology"/>
<protein>
    <recommendedName>
        <fullName evidence="14">Taste receptor type 2</fullName>
    </recommendedName>
</protein>
<evidence type="ECO:0000256" key="7">
    <source>
        <dbReference type="ARBA" id="ARBA00023040"/>
    </source>
</evidence>
<feature type="transmembrane region" description="Helical" evidence="15">
    <location>
        <begin position="234"/>
        <end position="257"/>
    </location>
</feature>
<evidence type="ECO:0000313" key="17">
    <source>
        <dbReference type="Ensembl" id="ENSVURP00010018949.1"/>
    </source>
</evidence>
<comment type="similarity">
    <text evidence="2 13">Belongs to the G-protein coupled receptor T2R family.</text>
</comment>
<keyword evidence="18" id="KW-1185">Reference proteome</keyword>
<dbReference type="AlphaFoldDB" id="A0A4X2L2M7"/>
<evidence type="ECO:0000256" key="10">
    <source>
        <dbReference type="ARBA" id="ARBA00023180"/>
    </source>
</evidence>
<evidence type="ECO:0000256" key="12">
    <source>
        <dbReference type="ARBA" id="ARBA00025304"/>
    </source>
</evidence>
<evidence type="ECO:0000256" key="5">
    <source>
        <dbReference type="ARBA" id="ARBA00022692"/>
    </source>
</evidence>
<evidence type="ECO:0000256" key="11">
    <source>
        <dbReference type="ARBA" id="ARBA00023224"/>
    </source>
</evidence>
<dbReference type="Pfam" id="PF05296">
    <property type="entry name" value="TAS2R"/>
    <property type="match status" value="1"/>
</dbReference>
<dbReference type="CDD" id="cd15020">
    <property type="entry name" value="7tm_TAS2R3"/>
    <property type="match status" value="1"/>
</dbReference>
<dbReference type="InterPro" id="IPR007960">
    <property type="entry name" value="TAS2R"/>
</dbReference>
<evidence type="ECO:0000256" key="4">
    <source>
        <dbReference type="ARBA" id="ARBA00022606"/>
    </source>
</evidence>
<dbReference type="PROSITE" id="PS50262">
    <property type="entry name" value="G_PROTEIN_RECEP_F1_2"/>
    <property type="match status" value="1"/>
</dbReference>
<dbReference type="GO" id="GO:0033038">
    <property type="term" value="F:bitter taste receptor activity"/>
    <property type="evidence" value="ECO:0007669"/>
    <property type="project" value="InterPro"/>
</dbReference>
<feature type="transmembrane region" description="Helical" evidence="15">
    <location>
        <begin position="128"/>
        <end position="153"/>
    </location>
</feature>
<dbReference type="GeneTree" id="ENSGT01150000286975"/>
<feature type="transmembrane region" description="Helical" evidence="15">
    <location>
        <begin position="48"/>
        <end position="71"/>
    </location>
</feature>
<sequence length="302" mass="34790">MTKLVQKAFMIMTTSESILGICCNGFVWLVNCINLVKSKKMSLSEFVITSLAISRICLLWMIIADVFTVFYTDLKETSITIQIIFMLWTFANFLSISLATCLSILYCLKITNFSHHAFLWLKWRVSHVVRWILLGSVLLSFFSTLILMIDFGITVSSRQMRLTANSTRGRRRKESAYFFKYIFVALWMVIPFTFSLISYVLIILSLRRHTQQMQNNATGSRDPSTEAHVRATKIILSFLYLFIVYLVAFFLIVRGFFLPYGNIAWMTGEMILAAHPSVHSIILIFGNNKLKQAVLGMFQIKK</sequence>
<dbReference type="GO" id="GO:0004930">
    <property type="term" value="F:G protein-coupled receptor activity"/>
    <property type="evidence" value="ECO:0007669"/>
    <property type="project" value="UniProtKB-KW"/>
</dbReference>
<comment type="subcellular location">
    <subcellularLocation>
        <location evidence="1 14">Membrane</location>
        <topology evidence="1 14">Multi-pass membrane protein</topology>
    </subcellularLocation>
</comment>
<evidence type="ECO:0000313" key="18">
    <source>
        <dbReference type="Proteomes" id="UP000314987"/>
    </source>
</evidence>
<comment type="function">
    <text evidence="12">Gustducin-coupled receptor implicated in the perception of bitter compounds in the oral cavity and the gastrointestinal tract. Signals through PLCB2 and the calcium-regulated cation channel TRPM5.</text>
</comment>
<keyword evidence="9 14" id="KW-0675">Receptor</keyword>
<dbReference type="InterPro" id="IPR017452">
    <property type="entry name" value="GPCR_Rhodpsn_7TM"/>
</dbReference>
<evidence type="ECO:0000256" key="1">
    <source>
        <dbReference type="ARBA" id="ARBA00004141"/>
    </source>
</evidence>
<dbReference type="PANTHER" id="PTHR11394">
    <property type="entry name" value="TASTE RECEPTOR TYPE 2"/>
    <property type="match status" value="1"/>
</dbReference>
<feature type="transmembrane region" description="Helical" evidence="15">
    <location>
        <begin position="17"/>
        <end position="36"/>
    </location>
</feature>